<dbReference type="AlphaFoldDB" id="A0A542ZPQ3"/>
<dbReference type="RefSeq" id="WP_142092206.1">
    <property type="nucleotide sequence ID" value="NZ_BAAAMD010000003.1"/>
</dbReference>
<evidence type="ECO:0000313" key="19">
    <source>
        <dbReference type="Proteomes" id="UP000316196"/>
    </source>
</evidence>
<feature type="binding site" evidence="12">
    <location>
        <position position="394"/>
    </location>
    <ligand>
        <name>Zn(2+)</name>
        <dbReference type="ChEBI" id="CHEBI:29105"/>
        <label>2</label>
    </ligand>
</feature>
<evidence type="ECO:0000256" key="6">
    <source>
        <dbReference type="ARBA" id="ARBA00022729"/>
    </source>
</evidence>
<feature type="chain" id="PRO_5021735825" evidence="16">
    <location>
        <begin position="35"/>
        <end position="1142"/>
    </location>
</feature>
<evidence type="ECO:0000256" key="7">
    <source>
        <dbReference type="ARBA" id="ARBA00022801"/>
    </source>
</evidence>
<dbReference type="Gene3D" id="3.40.720.10">
    <property type="entry name" value="Alkaline Phosphatase, subunit A"/>
    <property type="match status" value="2"/>
</dbReference>
<feature type="signal peptide" evidence="16">
    <location>
        <begin position="1"/>
        <end position="34"/>
    </location>
</feature>
<feature type="binding site" evidence="12">
    <location>
        <position position="433"/>
    </location>
    <ligand>
        <name>Zn(2+)</name>
        <dbReference type="ChEBI" id="CHEBI:29105"/>
        <label>2</label>
    </ligand>
</feature>
<evidence type="ECO:0000256" key="3">
    <source>
        <dbReference type="ARBA" id="ARBA00022525"/>
    </source>
</evidence>
<feature type="region of interest" description="Disordered" evidence="14">
    <location>
        <begin position="1011"/>
        <end position="1113"/>
    </location>
</feature>
<feature type="compositionally biased region" description="Gly residues" evidence="14">
    <location>
        <begin position="1097"/>
        <end position="1107"/>
    </location>
</feature>
<keyword evidence="9 12" id="KW-0460">Magnesium</keyword>
<dbReference type="SMART" id="SM00098">
    <property type="entry name" value="alkPPc"/>
    <property type="match status" value="2"/>
</dbReference>
<dbReference type="InterPro" id="IPR001952">
    <property type="entry name" value="Alkaline_phosphatase"/>
</dbReference>
<proteinExistence type="inferred from homology"/>
<dbReference type="InterPro" id="IPR017850">
    <property type="entry name" value="Alkaline_phosphatase_core_sf"/>
</dbReference>
<feature type="binding site" evidence="12">
    <location>
        <position position="385"/>
    </location>
    <ligand>
        <name>Mg(2+)</name>
        <dbReference type="ChEBI" id="CHEBI:18420"/>
    </ligand>
</feature>
<dbReference type="OrthoDB" id="9794455at2"/>
<evidence type="ECO:0000256" key="4">
    <source>
        <dbReference type="ARBA" id="ARBA00022553"/>
    </source>
</evidence>
<feature type="active site" description="Phosphoserine intermediate" evidence="11">
    <location>
        <position position="140"/>
    </location>
</feature>
<keyword evidence="8 12" id="KW-0862">Zinc</keyword>
<keyword evidence="15" id="KW-0472">Membrane</keyword>
<keyword evidence="10" id="KW-0572">Peptidoglycan-anchor</keyword>
<dbReference type="GO" id="GO:0004035">
    <property type="term" value="F:alkaline phosphatase activity"/>
    <property type="evidence" value="ECO:0007669"/>
    <property type="project" value="TreeGrafter"/>
</dbReference>
<dbReference type="PROSITE" id="PS51318">
    <property type="entry name" value="TAT"/>
    <property type="match status" value="1"/>
</dbReference>
<evidence type="ECO:0000313" key="18">
    <source>
        <dbReference type="EMBL" id="TQL62341.1"/>
    </source>
</evidence>
<dbReference type="InterPro" id="IPR019931">
    <property type="entry name" value="LPXTG_anchor"/>
</dbReference>
<dbReference type="InterPro" id="IPR018299">
    <property type="entry name" value="Alkaline_phosphatase_AS"/>
</dbReference>
<feature type="compositionally biased region" description="Acidic residues" evidence="14">
    <location>
        <begin position="1075"/>
        <end position="1085"/>
    </location>
</feature>
<feature type="compositionally biased region" description="Basic and acidic residues" evidence="14">
    <location>
        <begin position="841"/>
        <end position="850"/>
    </location>
</feature>
<feature type="binding site" evidence="12">
    <location>
        <position position="193"/>
    </location>
    <ligand>
        <name>Mg(2+)</name>
        <dbReference type="ChEBI" id="CHEBI:18420"/>
    </ligand>
</feature>
<evidence type="ECO:0000256" key="16">
    <source>
        <dbReference type="SAM" id="SignalP"/>
    </source>
</evidence>
<dbReference type="PROSITE" id="PS00123">
    <property type="entry name" value="ALKALINE_PHOSPHATASE"/>
    <property type="match status" value="2"/>
</dbReference>
<evidence type="ECO:0000256" key="14">
    <source>
        <dbReference type="SAM" id="MobiDB-lite"/>
    </source>
</evidence>
<evidence type="ECO:0000256" key="8">
    <source>
        <dbReference type="ARBA" id="ARBA00022833"/>
    </source>
</evidence>
<feature type="binding site" evidence="12">
    <location>
        <position position="480"/>
    </location>
    <ligand>
        <name>Zn(2+)</name>
        <dbReference type="ChEBI" id="CHEBI:29105"/>
        <label>2</label>
    </ligand>
</feature>
<organism evidence="18 19">
    <name type="scientific">Propioniferax innocua</name>
    <dbReference type="NCBI Taxonomy" id="1753"/>
    <lineage>
        <taxon>Bacteria</taxon>
        <taxon>Bacillati</taxon>
        <taxon>Actinomycetota</taxon>
        <taxon>Actinomycetes</taxon>
        <taxon>Propionibacteriales</taxon>
        <taxon>Propionibacteriaceae</taxon>
        <taxon>Propioniferax</taxon>
    </lineage>
</organism>
<evidence type="ECO:0000256" key="10">
    <source>
        <dbReference type="ARBA" id="ARBA00023088"/>
    </source>
</evidence>
<keyword evidence="15" id="KW-0812">Transmembrane</keyword>
<keyword evidence="3" id="KW-0964">Secreted</keyword>
<feature type="compositionally biased region" description="Pro residues" evidence="14">
    <location>
        <begin position="1030"/>
        <end position="1046"/>
    </location>
</feature>
<feature type="domain" description="Gram-positive cocci surface proteins LPxTG" evidence="17">
    <location>
        <begin position="1106"/>
        <end position="1142"/>
    </location>
</feature>
<evidence type="ECO:0000256" key="5">
    <source>
        <dbReference type="ARBA" id="ARBA00022723"/>
    </source>
</evidence>
<keyword evidence="6 16" id="KW-0732">Signal</keyword>
<feature type="binding site" evidence="12">
    <location>
        <position position="90"/>
    </location>
    <ligand>
        <name>Zn(2+)</name>
        <dbReference type="ChEBI" id="CHEBI:29105"/>
        <label>2</label>
    </ligand>
</feature>
<dbReference type="EMBL" id="VFOR01000001">
    <property type="protein sequence ID" value="TQL62341.1"/>
    <property type="molecule type" value="Genomic_DNA"/>
</dbReference>
<feature type="binding site" evidence="12">
    <location>
        <position position="390"/>
    </location>
    <ligand>
        <name>Zn(2+)</name>
        <dbReference type="ChEBI" id="CHEBI:29105"/>
        <label>2</label>
    </ligand>
</feature>
<gene>
    <name evidence="18" type="ORF">FB460_0114</name>
</gene>
<keyword evidence="4" id="KW-0597">Phosphoprotein</keyword>
<dbReference type="PANTHER" id="PTHR11596">
    <property type="entry name" value="ALKALINE PHOSPHATASE"/>
    <property type="match status" value="1"/>
</dbReference>
<reference evidence="18 19" key="1">
    <citation type="submission" date="2019-06" db="EMBL/GenBank/DDBJ databases">
        <title>Sequencing the genomes of 1000 actinobacteria strains.</title>
        <authorList>
            <person name="Klenk H.-P."/>
        </authorList>
    </citation>
    <scope>NUCLEOTIDE SEQUENCE [LARGE SCALE GENOMIC DNA]</scope>
    <source>
        <strain evidence="18 19">DSM 8251</strain>
    </source>
</reference>
<sequence>MKSPRSRRSVASLATLAVTAVLSSMSLFNPLASAAEGDTTRGYNGPEDCVAIDGDGNVVAPGPGDCAQFGKEGQGRTDETARNVILIIGDGMGQQEITAARNYLEGAAGRFEGIDELTSEGQYTHHSVNRDGSINYVTDSAASGTAWATGTKTYNGAVGVQIDGTPVPNLIELAKLGGMRTGNVTTSEIQDATPAAMGAHALNRKCYGPENTEEANGRCFGEEYDAQYRENGGLGSISEQLIDTRADVTLGGGSAAFEQVVQEGGPGRNPYLTADEGHTQTEWTEGDTVLENAENNGFQVATDADELSAITEADQDKPVLGLFAEGNMATRFEPHLASVGGAHDEPVQCTPQDTGDEPDLSQMTDKAIELLDDPEAEEGFFLQIESASIDKSAHGADICGQIGETERLDEVTKAALDFAKEDGDTLVVVTADHSHSTQIVYDDADSVSATARLETADGTPMTVAYGTIPADEAGESSTQHTGAQLRVAAYGPGEENVLGQTDQTDLFYTMLSALDLNPDKSDGASDAGLAKPVAASNPAETCFRVDANGNMVAPLPGDCAQYGTEGEQRSDEQAKNMILFIGDGMGDSEITSARNYLYGANGRLPGVDALPYTGSYTHYALNPETGLPDYVTDSAASGTGWATGTKTYNGGIGIGLDGTPHANLLEMAKAAGMKTGNVTTSEIQDATAAVMGAHAVNRKCYGPENTEEANPRCTGGEFDAQYRENGGLGSISEQLIDTRADITLGGGSAAFEQTVQVSGEAGDNTWTEGDTVLENAEANGFQVVTNKAELEAATGSAEAEGISLRQADPEGPILGLFDEGNLPRNFLETVPTTDGAMQDPARCEKNPERTEDVPTLADMTSAALNVLPNEEGFFLQVEGASIDKADHASDICGQIGELDDLDQAVQVARDWVAESGEPTLIVVTADHAHTSQIVYNDAETAGLVTKLTTADGAPMSVNYATASDNEGASSTHTGAQLRIAAEGPSAENVIGFTDQTDLHFTVVNALGLDTDVEPGVPFTPAEEPGDDPTTPAPAPEDPESPAPQPEEPGDPAPEPEDPSDPAPAPGEPGQPGEPGESDPDSDEEAGAPGPGERPGAPEGGKGPGGLPNTGAGDAAGLAMAVGVAAMLGLAATSVLRRRSRQR</sequence>
<evidence type="ECO:0000256" key="15">
    <source>
        <dbReference type="SAM" id="Phobius"/>
    </source>
</evidence>
<evidence type="ECO:0000256" key="1">
    <source>
        <dbReference type="ARBA" id="ARBA00005984"/>
    </source>
</evidence>
<dbReference type="SUPFAM" id="SSF53649">
    <property type="entry name" value="Alkaline phosphatase-like"/>
    <property type="match status" value="2"/>
</dbReference>
<dbReference type="GO" id="GO:0046872">
    <property type="term" value="F:metal ion binding"/>
    <property type="evidence" value="ECO:0007669"/>
    <property type="project" value="UniProtKB-KW"/>
</dbReference>
<evidence type="ECO:0000256" key="12">
    <source>
        <dbReference type="PIRSR" id="PIRSR601952-2"/>
    </source>
</evidence>
<comment type="similarity">
    <text evidence="1 13">Belongs to the alkaline phosphatase family.</text>
</comment>
<feature type="transmembrane region" description="Helical" evidence="15">
    <location>
        <begin position="1114"/>
        <end position="1135"/>
    </location>
</feature>
<dbReference type="CDD" id="cd16012">
    <property type="entry name" value="ALP"/>
    <property type="match status" value="2"/>
</dbReference>
<keyword evidence="7" id="KW-0378">Hydrolase</keyword>
<comment type="cofactor">
    <cofactor evidence="12">
        <name>Zn(2+)</name>
        <dbReference type="ChEBI" id="CHEBI:29105"/>
    </cofactor>
    <text evidence="12">Binds 2 Zn(2+) ions.</text>
</comment>
<feature type="compositionally biased region" description="Acidic residues" evidence="14">
    <location>
        <begin position="1047"/>
        <end position="1059"/>
    </location>
</feature>
<comment type="caution">
    <text evidence="18">The sequence shown here is derived from an EMBL/GenBank/DDBJ whole genome shotgun (WGS) entry which is preliminary data.</text>
</comment>
<dbReference type="PRINTS" id="PR00113">
    <property type="entry name" value="ALKPHPHTASE"/>
</dbReference>
<dbReference type="Proteomes" id="UP000316196">
    <property type="component" value="Unassembled WGS sequence"/>
</dbReference>
<dbReference type="NCBIfam" id="TIGR01167">
    <property type="entry name" value="LPXTG_anchor"/>
    <property type="match status" value="1"/>
</dbReference>
<evidence type="ECO:0000256" key="2">
    <source>
        <dbReference type="ARBA" id="ARBA00022512"/>
    </source>
</evidence>
<dbReference type="Pfam" id="PF00245">
    <property type="entry name" value="Alk_phosphatase"/>
    <property type="match status" value="3"/>
</dbReference>
<dbReference type="NCBIfam" id="NF007810">
    <property type="entry name" value="PRK10518.1"/>
    <property type="match status" value="2"/>
</dbReference>
<evidence type="ECO:0000256" key="11">
    <source>
        <dbReference type="PIRSR" id="PIRSR601952-1"/>
    </source>
</evidence>
<accession>A0A542ZPQ3</accession>
<keyword evidence="19" id="KW-1185">Reference proteome</keyword>
<name>A0A542ZPQ3_9ACTN</name>
<dbReference type="PROSITE" id="PS50847">
    <property type="entry name" value="GRAM_POS_ANCHORING"/>
    <property type="match status" value="1"/>
</dbReference>
<comment type="cofactor">
    <cofactor evidence="12">
        <name>Mg(2+)</name>
        <dbReference type="ChEBI" id="CHEBI:18420"/>
    </cofactor>
    <text evidence="12">Binds 1 Mg(2+) ion.</text>
</comment>
<dbReference type="InterPro" id="IPR006311">
    <property type="entry name" value="TAT_signal"/>
</dbReference>
<evidence type="ECO:0000259" key="17">
    <source>
        <dbReference type="PROSITE" id="PS50847"/>
    </source>
</evidence>
<keyword evidence="5 12" id="KW-0479">Metal-binding</keyword>
<feature type="binding site" evidence="12">
    <location>
        <position position="191"/>
    </location>
    <ligand>
        <name>Mg(2+)</name>
        <dbReference type="ChEBI" id="CHEBI:18420"/>
    </ligand>
</feature>
<dbReference type="PANTHER" id="PTHR11596:SF5">
    <property type="entry name" value="ALKALINE PHOSPHATASE"/>
    <property type="match status" value="1"/>
</dbReference>
<evidence type="ECO:0000256" key="9">
    <source>
        <dbReference type="ARBA" id="ARBA00022842"/>
    </source>
</evidence>
<protein>
    <submittedName>
        <fullName evidence="18">Alkaline phosphatase</fullName>
    </submittedName>
</protein>
<feature type="region of interest" description="Disordered" evidence="14">
    <location>
        <begin position="829"/>
        <end position="850"/>
    </location>
</feature>
<keyword evidence="2" id="KW-0134">Cell wall</keyword>
<evidence type="ECO:0000256" key="13">
    <source>
        <dbReference type="RuleBase" id="RU003946"/>
    </source>
</evidence>
<feature type="binding site" evidence="12">
    <location>
        <position position="90"/>
    </location>
    <ligand>
        <name>Mg(2+)</name>
        <dbReference type="ChEBI" id="CHEBI:18420"/>
    </ligand>
</feature>
<feature type="binding site" evidence="12">
    <location>
        <position position="432"/>
    </location>
    <ligand>
        <name>Zn(2+)</name>
        <dbReference type="ChEBI" id="CHEBI:29105"/>
        <label>2</label>
    </ligand>
</feature>
<keyword evidence="15" id="KW-1133">Transmembrane helix</keyword>